<dbReference type="Proteomes" id="UP000003688">
    <property type="component" value="Unassembled WGS sequence"/>
</dbReference>
<organism evidence="2 3">
    <name type="scientific">Pedosphaera parvula (strain Ellin514)</name>
    <dbReference type="NCBI Taxonomy" id="320771"/>
    <lineage>
        <taxon>Bacteria</taxon>
        <taxon>Pseudomonadati</taxon>
        <taxon>Verrucomicrobiota</taxon>
        <taxon>Pedosphaerae</taxon>
        <taxon>Pedosphaerales</taxon>
        <taxon>Pedosphaeraceae</taxon>
        <taxon>Pedosphaera</taxon>
    </lineage>
</organism>
<keyword evidence="3" id="KW-1185">Reference proteome</keyword>
<dbReference type="Pfam" id="PF24403">
    <property type="entry name" value="iSirtuin"/>
    <property type="match status" value="1"/>
</dbReference>
<dbReference type="AlphaFoldDB" id="B9XC26"/>
<proteinExistence type="predicted"/>
<feature type="domain" description="Inactive Sirtuin" evidence="1">
    <location>
        <begin position="11"/>
        <end position="208"/>
    </location>
</feature>
<dbReference type="STRING" id="320771.Cflav_PD5129"/>
<dbReference type="RefSeq" id="WP_007413374.1">
    <property type="nucleotide sequence ID" value="NZ_ABOX02000004.1"/>
</dbReference>
<accession>B9XC26</accession>
<dbReference type="Pfam" id="PF24404">
    <property type="entry name" value="nSTAND_NTPase7"/>
    <property type="match status" value="1"/>
</dbReference>
<dbReference type="OrthoDB" id="9157322at2"/>
<evidence type="ECO:0000313" key="3">
    <source>
        <dbReference type="Proteomes" id="UP000003688"/>
    </source>
</evidence>
<dbReference type="InterPro" id="IPR057063">
    <property type="entry name" value="iSirtuin"/>
</dbReference>
<name>B9XC26_PEDPL</name>
<dbReference type="EMBL" id="ABOX02000004">
    <property type="protein sequence ID" value="EEF62494.1"/>
    <property type="molecule type" value="Genomic_DNA"/>
</dbReference>
<evidence type="ECO:0000313" key="2">
    <source>
        <dbReference type="EMBL" id="EEF62494.1"/>
    </source>
</evidence>
<reference evidence="2 3" key="1">
    <citation type="journal article" date="2011" name="J. Bacteriol.">
        <title>Genome sequence of 'Pedosphaera parvula' Ellin514, an aerobic Verrucomicrobial isolate from pasture soil.</title>
        <authorList>
            <person name="Kant R."/>
            <person name="van Passel M.W."/>
            <person name="Sangwan P."/>
            <person name="Palva A."/>
            <person name="Lucas S."/>
            <person name="Copeland A."/>
            <person name="Lapidus A."/>
            <person name="Glavina Del Rio T."/>
            <person name="Dalin E."/>
            <person name="Tice H."/>
            <person name="Bruce D."/>
            <person name="Goodwin L."/>
            <person name="Pitluck S."/>
            <person name="Chertkov O."/>
            <person name="Larimer F.W."/>
            <person name="Land M.L."/>
            <person name="Hauser L."/>
            <person name="Brettin T.S."/>
            <person name="Detter J.C."/>
            <person name="Han S."/>
            <person name="de Vos W.M."/>
            <person name="Janssen P.H."/>
            <person name="Smidt H."/>
        </authorList>
    </citation>
    <scope>NUCLEOTIDE SEQUENCE [LARGE SCALE GENOMIC DNA]</scope>
    <source>
        <strain evidence="2 3">Ellin514</strain>
    </source>
</reference>
<sequence>MKSVRIRQEQFPDTVMHSLANRDVALWLGDGLDLSSTNLENLREFISLPWKMVLCESNEPRLIQTIQSIDAAGTPVDRRRGFVHVVASDPEGTQLPPRALPVFLLSGRRDAQVPEEAASLGRLATTRRRLNMINQLVAARPRTVILVSAGREQPLADFFALWKEESFRSLICLVSSAEADAKRMDEWLGESGSAPAVDHCESPLSLLVPSLAGRLKAVFTEDRLIIRMRNQKGSASDVDITQSELIERPLLDRYDLIRSRDLSLLQPDELAKEEFDAFFTKSSCSWKPYSAGLPWPRDQKAGNALIKALETVAETGPSENCICSLVSEPGAGGTTMARMLAFEAATLGYPVLLARQALEQPDPLEVSSFLHRVHVGSAATEPGGARPTEIDAVPTEAFETPWLIVFDVAHWEGRSSELRAFLATLTFRARPVVILTISGPEVPFDLSRGSRLRQLSYIKHELEIREALNLGKHLNKFLRKIGREKTENEWRGFWENHRPDHITSSIAHFWIALGFWLKGQLDMEQSIQNWLYASFRDEEIDNDTRLILLEIAALSIERQPLPEGLMPPSPSQRYPYSVLLEDIRSSVPALALIRESVGTERLWAMAHDLLGRYLVTSTFFDRKMMEKLRLTEATDPVELRLLLLKRVISRPGLALKPFRRMAIDFAVKVLKLDADGNQEFVPYWRKVLDLLNAVPAGVREVSRTFNHHVAISLRRVAKQREFEVTLDQRSELLYQAVRYLEFALNDLEYSPDEETNINLLNSLALAYQDLADVEREKGTESKVIIALRTKATETTLRALQEDPGNSYVLETSAKNLIQNGELHPDQAISSAAEALGYIYQAVAREQSEFRQTELTQLANRALNLLRSGRPEQLKQLNVGANPFGVLAEAWLVLTEGIQDLNKYDLADLPQRNVSNALSVLENAGERSNWMILRFRYDLLCASRPADFSAQLRLLDELEGTGYRMPLQIQLEQAILLHQEGRSPDANRKFRSLRREFLRYDTFVDVPPRLTWLRIGSAGQRRICEARVVERGGYRPMARVTELKGELAPFIPQDFGAQDMPPGHKFKCLVSFGRNGPFLRPARQDTES</sequence>
<protein>
    <recommendedName>
        <fullName evidence="1">Inactive Sirtuin domain-containing protein</fullName>
    </recommendedName>
</protein>
<comment type="caution">
    <text evidence="2">The sequence shown here is derived from an EMBL/GenBank/DDBJ whole genome shotgun (WGS) entry which is preliminary data.</text>
</comment>
<evidence type="ECO:0000259" key="1">
    <source>
        <dbReference type="Pfam" id="PF24403"/>
    </source>
</evidence>
<gene>
    <name evidence="2" type="ORF">Cflav_PD5129</name>
</gene>